<dbReference type="Pfam" id="PF13182">
    <property type="entry name" value="DUF4007"/>
    <property type="match status" value="1"/>
</dbReference>
<dbReference type="EMBL" id="JBHSSW010000028">
    <property type="protein sequence ID" value="MFC6199188.1"/>
    <property type="molecule type" value="Genomic_DNA"/>
</dbReference>
<evidence type="ECO:0000313" key="3">
    <source>
        <dbReference type="Proteomes" id="UP001596303"/>
    </source>
</evidence>
<gene>
    <name evidence="2" type="ORF">ACFQDM_13970</name>
</gene>
<organism evidence="2 3">
    <name type="scientific">Ponticaulis profundi</name>
    <dbReference type="NCBI Taxonomy" id="2665222"/>
    <lineage>
        <taxon>Bacteria</taxon>
        <taxon>Pseudomonadati</taxon>
        <taxon>Pseudomonadota</taxon>
        <taxon>Alphaproteobacteria</taxon>
        <taxon>Hyphomonadales</taxon>
        <taxon>Hyphomonadaceae</taxon>
        <taxon>Ponticaulis</taxon>
    </lineage>
</organism>
<feature type="domain" description="DUF4007" evidence="1">
    <location>
        <begin position="15"/>
        <end position="291"/>
    </location>
</feature>
<protein>
    <submittedName>
        <fullName evidence="2">DUF4007 family protein</fullName>
    </submittedName>
</protein>
<comment type="caution">
    <text evidence="2">The sequence shown here is derived from an EMBL/GenBank/DDBJ whole genome shotgun (WGS) entry which is preliminary data.</text>
</comment>
<evidence type="ECO:0000313" key="2">
    <source>
        <dbReference type="EMBL" id="MFC6199188.1"/>
    </source>
</evidence>
<dbReference type="Proteomes" id="UP001596303">
    <property type="component" value="Unassembled WGS sequence"/>
</dbReference>
<sequence>MRAQELKNDQYRPSFSGHETFPLRYGWLQKAYRAVSGAPSPKDAVHVFRDPDSIARFGVGRNMVGAIRYWATGAGILDETNEGLVTTWLGDMLFGRDGIDPFLEEDSSLWLLHWHLASRPRLTSAYWLFNEFRGGSFVRQDIVEALLALAQDCSWSRVASTTVDRDLQCLLRTYIGGRGSSDAGDSILAELGLIRPMDKQRSRLSRGRKPSLPDAVFLFCLNEFWRNSAPAQNTMSFENAAYAPRSPGRVFLLNDEDIAERLERLEEISGGKLGWSETAGLRQIIRSGHPSIDFERSTLRNALACPQMREAA</sequence>
<reference evidence="3" key="1">
    <citation type="journal article" date="2019" name="Int. J. Syst. Evol. Microbiol.">
        <title>The Global Catalogue of Microorganisms (GCM) 10K type strain sequencing project: providing services to taxonomists for standard genome sequencing and annotation.</title>
        <authorList>
            <consortium name="The Broad Institute Genomics Platform"/>
            <consortium name="The Broad Institute Genome Sequencing Center for Infectious Disease"/>
            <person name="Wu L."/>
            <person name="Ma J."/>
        </authorList>
    </citation>
    <scope>NUCLEOTIDE SEQUENCE [LARGE SCALE GENOMIC DNA]</scope>
    <source>
        <strain evidence="3">CGMCC-1.15741</strain>
    </source>
</reference>
<evidence type="ECO:0000259" key="1">
    <source>
        <dbReference type="Pfam" id="PF13182"/>
    </source>
</evidence>
<name>A0ABW1SD43_9PROT</name>
<proteinExistence type="predicted"/>
<dbReference type="InterPro" id="IPR025248">
    <property type="entry name" value="DUF4007"/>
</dbReference>
<accession>A0ABW1SD43</accession>
<keyword evidence="3" id="KW-1185">Reference proteome</keyword>